<dbReference type="EMBL" id="CP006763">
    <property type="protein sequence ID" value="AGY75327.1"/>
    <property type="molecule type" value="Genomic_DNA"/>
</dbReference>
<evidence type="ECO:0000256" key="3">
    <source>
        <dbReference type="ARBA" id="ARBA00022729"/>
    </source>
</evidence>
<evidence type="ECO:0000313" key="7">
    <source>
        <dbReference type="Proteomes" id="UP000017590"/>
    </source>
</evidence>
<dbReference type="GO" id="GO:0030414">
    <property type="term" value="F:peptidase inhibitor activity"/>
    <property type="evidence" value="ECO:0007669"/>
    <property type="project" value="UniProtKB-KW"/>
</dbReference>
<gene>
    <name evidence="6" type="ORF">CAETHG_1102</name>
</gene>
<dbReference type="RefSeq" id="WP_023162125.1">
    <property type="nucleotide sequence ID" value="NC_022592.1"/>
</dbReference>
<evidence type="ECO:0000256" key="1">
    <source>
        <dbReference type="ARBA" id="ARBA00022690"/>
    </source>
</evidence>
<protein>
    <submittedName>
        <fullName evidence="6">Protease inhibitor I42 family protein</fullName>
    </submittedName>
</protein>
<keyword evidence="3" id="KW-0732">Signal</keyword>
<feature type="domain" description="SbsA Ig-like" evidence="5">
    <location>
        <begin position="55"/>
        <end position="144"/>
    </location>
</feature>
<dbReference type="SUPFAM" id="SSF141066">
    <property type="entry name" value="ICP-like"/>
    <property type="match status" value="1"/>
</dbReference>
<keyword evidence="7" id="KW-1185">Reference proteome</keyword>
<keyword evidence="1 6" id="KW-0646">Protease inhibitor</keyword>
<dbReference type="Gene3D" id="2.60.40.2020">
    <property type="match status" value="1"/>
</dbReference>
<feature type="domain" description="Proteinase inhibitor I42 chagasin" evidence="4">
    <location>
        <begin position="163"/>
        <end position="249"/>
    </location>
</feature>
<dbReference type="InterPro" id="IPR018990">
    <property type="entry name" value="Prot_inh_I42_chagasin"/>
</dbReference>
<reference evidence="7" key="1">
    <citation type="journal article" date="2014" name="Biotechnol. Biofuels">
        <title>Comparison of single-molecule sequencing and hybrid approaches for finishing the genome of Clostridium autoethanogenum and analysis of CRISPR systems in industrial relevant Clostridia.</title>
        <authorList>
            <person name="Brown S.D."/>
            <person name="Nagaraju S."/>
            <person name="Utturkar S."/>
            <person name="De Tissera S."/>
            <person name="Segovia S."/>
            <person name="Mitchell W."/>
            <person name="Land M.L."/>
            <person name="Dassanayake A."/>
            <person name="Kopke M."/>
        </authorList>
    </citation>
    <scope>NUCLEOTIDE SEQUENCE [LARGE SCALE GENOMIC DNA]</scope>
    <source>
        <strain evidence="7">DSM 10061</strain>
    </source>
</reference>
<evidence type="ECO:0000259" key="5">
    <source>
        <dbReference type="Pfam" id="PF13205"/>
    </source>
</evidence>
<evidence type="ECO:0000259" key="4">
    <source>
        <dbReference type="Pfam" id="PF09394"/>
    </source>
</evidence>
<name>A0ABM5NSG9_9CLOT</name>
<dbReference type="Gene3D" id="2.60.40.1220">
    <property type="match status" value="1"/>
</dbReference>
<proteinExistence type="predicted"/>
<evidence type="ECO:0000256" key="2">
    <source>
        <dbReference type="ARBA" id="ARBA00022704"/>
    </source>
</evidence>
<dbReference type="Pfam" id="PF13205">
    <property type="entry name" value="Big_5"/>
    <property type="match status" value="1"/>
</dbReference>
<keyword evidence="2" id="KW-0789">Thiol protease inhibitor</keyword>
<organism evidence="6 7">
    <name type="scientific">Clostridium autoethanogenum DSM 10061</name>
    <dbReference type="NCBI Taxonomy" id="1341692"/>
    <lineage>
        <taxon>Bacteria</taxon>
        <taxon>Bacillati</taxon>
        <taxon>Bacillota</taxon>
        <taxon>Clostridia</taxon>
        <taxon>Eubacteriales</taxon>
        <taxon>Clostridiaceae</taxon>
        <taxon>Clostridium</taxon>
    </lineage>
</organism>
<sequence length="253" mass="28515">MEKFVKLTILVLPCILCLIFIFSSKTFASEVSSSKIQNFQQDDRSLDWTELPLKEDVPSNKIWTITFNKTIDKSSLDNAPIYVTDNYGSIIKNVDLQLNKDGKSVKVVPNFAYLPAHAYYLYITNRIKATSGYPLSKPQCMTFTINANATKIDKYYNNHSIKLKSGDIIQLTLPENRDGGYFWNFKPDLDSNILKIIDTINISPSSSPNLIGGVGKKRWLIQAVGAGQTLINLKESSYHSEILDTFNLTITVE</sequence>
<dbReference type="Proteomes" id="UP000017590">
    <property type="component" value="Chromosome"/>
</dbReference>
<dbReference type="InterPro" id="IPR014755">
    <property type="entry name" value="Cu-Rt/internalin_Ig-like"/>
</dbReference>
<dbReference type="InterPro" id="IPR036331">
    <property type="entry name" value="Chagasin-like_sf"/>
</dbReference>
<dbReference type="InterPro" id="IPR032812">
    <property type="entry name" value="SbsA_Ig"/>
</dbReference>
<evidence type="ECO:0000313" key="6">
    <source>
        <dbReference type="EMBL" id="AGY75327.1"/>
    </source>
</evidence>
<dbReference type="Pfam" id="PF09394">
    <property type="entry name" value="Inhibitor_I42"/>
    <property type="match status" value="1"/>
</dbReference>
<accession>A0ABM5NSG9</accession>